<dbReference type="PANTHER" id="PTHR34822:SF1">
    <property type="entry name" value="GRPB FAMILY PROTEIN"/>
    <property type="match status" value="1"/>
</dbReference>
<dbReference type="RefSeq" id="WP_379234272.1">
    <property type="nucleotide sequence ID" value="NZ_JBHSTE010000003.1"/>
</dbReference>
<dbReference type="PANTHER" id="PTHR34822">
    <property type="entry name" value="GRPB DOMAIN PROTEIN (AFU_ORTHOLOGUE AFUA_1G01530)"/>
    <property type="match status" value="1"/>
</dbReference>
<accession>A0ABW1V3J0</accession>
<dbReference type="Pfam" id="PF04229">
    <property type="entry name" value="GrpB"/>
    <property type="match status" value="1"/>
</dbReference>
<evidence type="ECO:0000313" key="2">
    <source>
        <dbReference type="Proteomes" id="UP001596233"/>
    </source>
</evidence>
<comment type="caution">
    <text evidence="1">The sequence shown here is derived from an EMBL/GenBank/DDBJ whole genome shotgun (WGS) entry which is preliminary data.</text>
</comment>
<gene>
    <name evidence="1" type="ORF">ACFP56_10910</name>
</gene>
<dbReference type="Proteomes" id="UP001596233">
    <property type="component" value="Unassembled WGS sequence"/>
</dbReference>
<dbReference type="SUPFAM" id="SSF81301">
    <property type="entry name" value="Nucleotidyltransferase"/>
    <property type="match status" value="1"/>
</dbReference>
<protein>
    <submittedName>
        <fullName evidence="1">GrpB family protein</fullName>
    </submittedName>
</protein>
<sequence>MADPIIVVPYNPSWQYEFVQIGERIRDALGEVAIRIDHIGSTSVPGLDSKPVIDIQISVKLFEPMVYKSMLESIGYVYRYQNPDKTKRYFRESSGIRRTHIHVRELGSWSEQFALLFRDYLRSHPEDCKEYAEVKYHLMGLYGDDRERYVEEKDPIIWKIMNKASKWSQVVGWKPGITDL</sequence>
<dbReference type="InterPro" id="IPR043519">
    <property type="entry name" value="NT_sf"/>
</dbReference>
<dbReference type="EMBL" id="JBHSTE010000003">
    <property type="protein sequence ID" value="MFC6333135.1"/>
    <property type="molecule type" value="Genomic_DNA"/>
</dbReference>
<name>A0ABW1V3J0_9BACL</name>
<reference evidence="2" key="1">
    <citation type="journal article" date="2019" name="Int. J. Syst. Evol. Microbiol.">
        <title>The Global Catalogue of Microorganisms (GCM) 10K type strain sequencing project: providing services to taxonomists for standard genome sequencing and annotation.</title>
        <authorList>
            <consortium name="The Broad Institute Genomics Platform"/>
            <consortium name="The Broad Institute Genome Sequencing Center for Infectious Disease"/>
            <person name="Wu L."/>
            <person name="Ma J."/>
        </authorList>
    </citation>
    <scope>NUCLEOTIDE SEQUENCE [LARGE SCALE GENOMIC DNA]</scope>
    <source>
        <strain evidence="2">PCU 280</strain>
    </source>
</reference>
<proteinExistence type="predicted"/>
<dbReference type="Gene3D" id="3.30.460.10">
    <property type="entry name" value="Beta Polymerase, domain 2"/>
    <property type="match status" value="1"/>
</dbReference>
<evidence type="ECO:0000313" key="1">
    <source>
        <dbReference type="EMBL" id="MFC6333135.1"/>
    </source>
</evidence>
<dbReference type="InterPro" id="IPR007344">
    <property type="entry name" value="GrpB/CoaE"/>
</dbReference>
<organism evidence="1 2">
    <name type="scientific">Paenibacillus septentrionalis</name>
    <dbReference type="NCBI Taxonomy" id="429342"/>
    <lineage>
        <taxon>Bacteria</taxon>
        <taxon>Bacillati</taxon>
        <taxon>Bacillota</taxon>
        <taxon>Bacilli</taxon>
        <taxon>Bacillales</taxon>
        <taxon>Paenibacillaceae</taxon>
        <taxon>Paenibacillus</taxon>
    </lineage>
</organism>
<keyword evidence="2" id="KW-1185">Reference proteome</keyword>